<accession>A0A084VJD8</accession>
<evidence type="ECO:0000313" key="3">
    <source>
        <dbReference type="EnsemblMetazoa" id="ASIC005355-PA"/>
    </source>
</evidence>
<feature type="region of interest" description="Disordered" evidence="1">
    <location>
        <begin position="23"/>
        <end position="58"/>
    </location>
</feature>
<reference evidence="3" key="2">
    <citation type="submission" date="2020-05" db="UniProtKB">
        <authorList>
            <consortium name="EnsemblMetazoa"/>
        </authorList>
    </citation>
    <scope>IDENTIFICATION</scope>
</reference>
<sequence>MLSRPLPTPACNHRRLAYILPNSRSLNFQQQNKEKAKPPWSGKAREGRGAKRSRRETSMTIMGSCGKMQMNAPRERSQCSLRVNGTHAASARKRRGGKMQPELTRDSCSVGMGCFSLATRCRTDLTRAVLSLAAPGRISLAEELVV</sequence>
<reference evidence="2 4" key="1">
    <citation type="journal article" date="2014" name="BMC Genomics">
        <title>Genome sequence of Anopheles sinensis provides insight into genetics basis of mosquito competence for malaria parasites.</title>
        <authorList>
            <person name="Zhou D."/>
            <person name="Zhang D."/>
            <person name="Ding G."/>
            <person name="Shi L."/>
            <person name="Hou Q."/>
            <person name="Ye Y."/>
            <person name="Xu Y."/>
            <person name="Zhou H."/>
            <person name="Xiong C."/>
            <person name="Li S."/>
            <person name="Yu J."/>
            <person name="Hong S."/>
            <person name="Yu X."/>
            <person name="Zou P."/>
            <person name="Chen C."/>
            <person name="Chang X."/>
            <person name="Wang W."/>
            <person name="Lv Y."/>
            <person name="Sun Y."/>
            <person name="Ma L."/>
            <person name="Shen B."/>
            <person name="Zhu C."/>
        </authorList>
    </citation>
    <scope>NUCLEOTIDE SEQUENCE [LARGE SCALE GENOMIC DNA]</scope>
</reference>
<evidence type="ECO:0000313" key="4">
    <source>
        <dbReference type="Proteomes" id="UP000030765"/>
    </source>
</evidence>
<evidence type="ECO:0000256" key="1">
    <source>
        <dbReference type="SAM" id="MobiDB-lite"/>
    </source>
</evidence>
<dbReference type="VEuPathDB" id="VectorBase:ASIC005355"/>
<dbReference type="AlphaFoldDB" id="A0A084VJD8"/>
<name>A0A084VJD8_ANOSI</name>
<organism evidence="2">
    <name type="scientific">Anopheles sinensis</name>
    <name type="common">Mosquito</name>
    <dbReference type="NCBI Taxonomy" id="74873"/>
    <lineage>
        <taxon>Eukaryota</taxon>
        <taxon>Metazoa</taxon>
        <taxon>Ecdysozoa</taxon>
        <taxon>Arthropoda</taxon>
        <taxon>Hexapoda</taxon>
        <taxon>Insecta</taxon>
        <taxon>Pterygota</taxon>
        <taxon>Neoptera</taxon>
        <taxon>Endopterygota</taxon>
        <taxon>Diptera</taxon>
        <taxon>Nematocera</taxon>
        <taxon>Culicoidea</taxon>
        <taxon>Culicidae</taxon>
        <taxon>Anophelinae</taxon>
        <taxon>Anopheles</taxon>
    </lineage>
</organism>
<gene>
    <name evidence="2" type="ORF">ZHAS_00005355</name>
</gene>
<dbReference type="EMBL" id="ATLV01013542">
    <property type="status" value="NOT_ANNOTATED_CDS"/>
    <property type="molecule type" value="Genomic_DNA"/>
</dbReference>
<dbReference type="EMBL" id="KE524867">
    <property type="protein sequence ID" value="KFB38082.1"/>
    <property type="molecule type" value="Genomic_DNA"/>
</dbReference>
<keyword evidence="4" id="KW-1185">Reference proteome</keyword>
<proteinExistence type="predicted"/>
<protein>
    <submittedName>
        <fullName evidence="2 3">Uncharacterized protein</fullName>
    </submittedName>
</protein>
<evidence type="ECO:0000313" key="2">
    <source>
        <dbReference type="EMBL" id="KFB38082.1"/>
    </source>
</evidence>
<dbReference type="EnsemblMetazoa" id="ASIC005355-RA">
    <property type="protein sequence ID" value="ASIC005355-PA"/>
    <property type="gene ID" value="ASIC005355"/>
</dbReference>
<feature type="compositionally biased region" description="Basic and acidic residues" evidence="1">
    <location>
        <begin position="32"/>
        <end position="49"/>
    </location>
</feature>
<dbReference type="Proteomes" id="UP000030765">
    <property type="component" value="Unassembled WGS sequence"/>
</dbReference>